<dbReference type="OrthoDB" id="2328924at2759"/>
<dbReference type="PANTHER" id="PTHR40128">
    <property type="entry name" value="EXPRESSED PROTEIN"/>
    <property type="match status" value="1"/>
</dbReference>
<gene>
    <name evidence="1" type="ORF">EHS25_005376</name>
</gene>
<dbReference type="AlphaFoldDB" id="A0A427XY63"/>
<dbReference type="InterPro" id="IPR008775">
    <property type="entry name" value="Phytyl_CoA_dOase-like"/>
</dbReference>
<dbReference type="PANTHER" id="PTHR40128:SF1">
    <property type="entry name" value="PHYTANOYL-COA HYDROXYLASE"/>
    <property type="match status" value="1"/>
</dbReference>
<evidence type="ECO:0000313" key="2">
    <source>
        <dbReference type="Proteomes" id="UP000279259"/>
    </source>
</evidence>
<keyword evidence="2" id="KW-1185">Reference proteome</keyword>
<dbReference type="SUPFAM" id="SSF51197">
    <property type="entry name" value="Clavaminate synthase-like"/>
    <property type="match status" value="1"/>
</dbReference>
<reference evidence="1 2" key="1">
    <citation type="submission" date="2018-11" db="EMBL/GenBank/DDBJ databases">
        <title>Genome sequence of Saitozyma podzolica DSM 27192.</title>
        <authorList>
            <person name="Aliyu H."/>
            <person name="Gorte O."/>
            <person name="Ochsenreither K."/>
        </authorList>
    </citation>
    <scope>NUCLEOTIDE SEQUENCE [LARGE SCALE GENOMIC DNA]</scope>
    <source>
        <strain evidence="1 2">DSM 27192</strain>
    </source>
</reference>
<proteinExistence type="predicted"/>
<sequence>MPIATPIVGRSLPVETNRGSWDLKQLQLEGNEGGPDPSLFAGPGTVTFNTSVQANEYLRLSTEAGRMDFIENFVHDEDLPRMVKRIKKDWSEPFLFKRQLLRSNIPKSERSSTKVHYDQVFLRGAGPISLTAWVPIGDISPRSGGLLYLEDSVSLGLEIEDTFTEMNKNLTAEERLSAFNVNRVMDVAGDVVFHHPCMIHCSARNLDPDDRIRLATDLRFADKHHPYDARWANNYFFPNDGL</sequence>
<dbReference type="STRING" id="1890683.A0A427XY63"/>
<dbReference type="Proteomes" id="UP000279259">
    <property type="component" value="Unassembled WGS sequence"/>
</dbReference>
<protein>
    <recommendedName>
        <fullName evidence="3">Phytanoyl-CoA dioxygenase</fullName>
    </recommendedName>
</protein>
<evidence type="ECO:0000313" key="1">
    <source>
        <dbReference type="EMBL" id="RSH83761.1"/>
    </source>
</evidence>
<dbReference type="EMBL" id="RSCD01000023">
    <property type="protein sequence ID" value="RSH83761.1"/>
    <property type="molecule type" value="Genomic_DNA"/>
</dbReference>
<dbReference type="Gene3D" id="2.60.120.620">
    <property type="entry name" value="q2cbj1_9rhob like domain"/>
    <property type="match status" value="1"/>
</dbReference>
<dbReference type="Pfam" id="PF05721">
    <property type="entry name" value="PhyH"/>
    <property type="match status" value="1"/>
</dbReference>
<accession>A0A427XY63</accession>
<comment type="caution">
    <text evidence="1">The sequence shown here is derived from an EMBL/GenBank/DDBJ whole genome shotgun (WGS) entry which is preliminary data.</text>
</comment>
<name>A0A427XY63_9TREE</name>
<organism evidence="1 2">
    <name type="scientific">Saitozyma podzolica</name>
    <dbReference type="NCBI Taxonomy" id="1890683"/>
    <lineage>
        <taxon>Eukaryota</taxon>
        <taxon>Fungi</taxon>
        <taxon>Dikarya</taxon>
        <taxon>Basidiomycota</taxon>
        <taxon>Agaricomycotina</taxon>
        <taxon>Tremellomycetes</taxon>
        <taxon>Tremellales</taxon>
        <taxon>Trimorphomycetaceae</taxon>
        <taxon>Saitozyma</taxon>
    </lineage>
</organism>
<evidence type="ECO:0008006" key="3">
    <source>
        <dbReference type="Google" id="ProtNLM"/>
    </source>
</evidence>